<reference evidence="1" key="2">
    <citation type="submission" date="2017-11" db="EMBL/GenBank/DDBJ databases">
        <title>Coralsnake Venomics: Analyses of Venom Gland Transcriptomes and Proteomes of Six Brazilian Taxa.</title>
        <authorList>
            <person name="Aird S.D."/>
            <person name="Jorge da Silva N."/>
            <person name="Qiu L."/>
            <person name="Villar-Briones A."/>
            <person name="Aparecida-Saddi V."/>
            <person name="Campos-Telles M.P."/>
            <person name="Grau M."/>
            <person name="Mikheyev A.S."/>
        </authorList>
    </citation>
    <scope>NUCLEOTIDE SEQUENCE</scope>
    <source>
        <tissue evidence="1">Venom_gland</tissue>
    </source>
</reference>
<dbReference type="EMBL" id="IACJ01029785">
    <property type="protein sequence ID" value="LAA40229.1"/>
    <property type="molecule type" value="Transcribed_RNA"/>
</dbReference>
<protein>
    <submittedName>
        <fullName evidence="1">Uncharacterized protein</fullName>
    </submittedName>
</protein>
<evidence type="ECO:0000313" key="1">
    <source>
        <dbReference type="EMBL" id="LAA40229.1"/>
    </source>
</evidence>
<name>A0A2D4EYD0_MICCO</name>
<proteinExistence type="predicted"/>
<accession>A0A2D4EYD0</accession>
<sequence>MMFCSGTIPINSSMSFCTAAASCFHSKLTNASNFQITVARLLASPLMVSFRALHISFSRVILLLCHLSNLAHLNIFNSLAHTTQQKKNFPFFIQIIFTSPEYIISPHSVPP</sequence>
<dbReference type="AlphaFoldDB" id="A0A2D4EYD0"/>
<organism evidence="1">
    <name type="scientific">Micrurus corallinus</name>
    <name type="common">Brazilian coral snake</name>
    <dbReference type="NCBI Taxonomy" id="54390"/>
    <lineage>
        <taxon>Eukaryota</taxon>
        <taxon>Metazoa</taxon>
        <taxon>Chordata</taxon>
        <taxon>Craniata</taxon>
        <taxon>Vertebrata</taxon>
        <taxon>Euteleostomi</taxon>
        <taxon>Lepidosauria</taxon>
        <taxon>Squamata</taxon>
        <taxon>Bifurcata</taxon>
        <taxon>Unidentata</taxon>
        <taxon>Episquamata</taxon>
        <taxon>Toxicofera</taxon>
        <taxon>Serpentes</taxon>
        <taxon>Colubroidea</taxon>
        <taxon>Elapidae</taxon>
        <taxon>Elapinae</taxon>
        <taxon>Micrurus</taxon>
    </lineage>
</organism>
<reference evidence="1" key="1">
    <citation type="submission" date="2017-07" db="EMBL/GenBank/DDBJ databases">
        <authorList>
            <person name="Mikheyev A."/>
            <person name="Grau M."/>
        </authorList>
    </citation>
    <scope>NUCLEOTIDE SEQUENCE</scope>
    <source>
        <tissue evidence="1">Venom_gland</tissue>
    </source>
</reference>